<dbReference type="CDD" id="cd17259">
    <property type="entry name" value="RMtype1_S_StySKI-TRD2-CR2_like"/>
    <property type="match status" value="1"/>
</dbReference>
<gene>
    <name evidence="6" type="ordered locus">YPTB3881</name>
</gene>
<dbReference type="PATRIC" id="fig|273123.14.peg.2830"/>
<keyword evidence="2" id="KW-0680">Restriction system</keyword>
<organism evidence="6 7">
    <name type="scientific">Yersinia pseudotuberculosis serotype I (strain IP32953)</name>
    <dbReference type="NCBI Taxonomy" id="273123"/>
    <lineage>
        <taxon>Bacteria</taxon>
        <taxon>Pseudomonadati</taxon>
        <taxon>Pseudomonadota</taxon>
        <taxon>Gammaproteobacteria</taxon>
        <taxon>Enterobacterales</taxon>
        <taxon>Yersiniaceae</taxon>
        <taxon>Yersinia</taxon>
    </lineage>
</organism>
<evidence type="ECO:0000256" key="2">
    <source>
        <dbReference type="ARBA" id="ARBA00022747"/>
    </source>
</evidence>
<dbReference type="KEGG" id="yps:YPTB3881"/>
<evidence type="ECO:0000259" key="5">
    <source>
        <dbReference type="Pfam" id="PF01420"/>
    </source>
</evidence>
<dbReference type="SUPFAM" id="SSF116734">
    <property type="entry name" value="DNA methylase specificity domain"/>
    <property type="match status" value="2"/>
</dbReference>
<dbReference type="CDD" id="cd17260">
    <property type="entry name" value="RMtype1_S_EcoEI-TRD1-CR1_like"/>
    <property type="match status" value="1"/>
</dbReference>
<dbReference type="InterPro" id="IPR000055">
    <property type="entry name" value="Restrct_endonuc_typeI_TRD"/>
</dbReference>
<name>Q663Z3_YERPS</name>
<dbReference type="REBASE" id="23040">
    <property type="entry name" value="S.YpsAII"/>
</dbReference>
<dbReference type="KEGG" id="ypo:BZ17_2700"/>
<reference evidence="6 7" key="1">
    <citation type="journal article" date="2004" name="Proc. Natl. Acad. Sci. U.S.A.">
        <title>Insights into the evolution of Yersinia pestis through whole-genome comparison with Yersinia pseudotuberculosis.</title>
        <authorList>
            <person name="Chain P.S.G."/>
            <person name="Carniel E."/>
            <person name="Larimer F.W."/>
            <person name="Lamerdin J."/>
            <person name="Stoutland P.O."/>
            <person name="Regala W.M."/>
            <person name="Georgescu A.M."/>
            <person name="Vergez L.M."/>
            <person name="Land M.L."/>
            <person name="Motin V.L."/>
            <person name="Brubaker R.R."/>
            <person name="Fowler J."/>
            <person name="Hinnebusch J."/>
            <person name="Marceau M."/>
            <person name="Medigue C."/>
            <person name="Simonet M."/>
            <person name="Chenal-Francisque V."/>
            <person name="Souza B."/>
            <person name="Dacheux D."/>
            <person name="Elliott J.M."/>
            <person name="Derbise A."/>
            <person name="Hauser L.J."/>
            <person name="Garcia E."/>
        </authorList>
    </citation>
    <scope>NUCLEOTIDE SEQUENCE [LARGE SCALE GENOMIC DNA]</scope>
    <source>
        <strain evidence="7">IP32953</strain>
    </source>
</reference>
<dbReference type="Gene3D" id="1.10.287.1120">
    <property type="entry name" value="Bipartite methylase S protein"/>
    <property type="match status" value="1"/>
</dbReference>
<dbReference type="GO" id="GO:0003677">
    <property type="term" value="F:DNA binding"/>
    <property type="evidence" value="ECO:0007669"/>
    <property type="project" value="UniProtKB-KW"/>
</dbReference>
<sequence>MVPEGWKLSTFGNHVDCLTGFAFKSKSYSNNPEDIRLLRGDNIEPSRLRWRDAKFWPAQEYEKLEKFQLRKGDFVIAMDRTWVSSGLKVAEVQHTDIPCLLVQRVARIRARSTLEQSLLRQYFSDNKFEQYVKSVQTATAVPHISPNDIKDFTFLLPPINEQKKIARILSTWDKAIATTEQLLANSQLQKKALMQQLLTGKKRFPGFSEEWTEVHLSDLCFINPSRSEKPENGVVSFISMDGVSEDAKLIKTEDRYYSDVSKGFTSFKDDDVLVAKITPCFENGKGAYVINLTNGIGFGSTEFHVLRAKEGVNAKYIYYLTVMTEFRVRGEMNMQGSAGQKRVTTDYLKSLKLTVPISFTEQNKIATVLTVSDQEIATLKQKLNHLKQEKKALMQQLLTGKRRVKVDAA</sequence>
<feature type="domain" description="Type I restriction modification DNA specificity" evidence="5">
    <location>
        <begin position="209"/>
        <end position="388"/>
    </location>
</feature>
<protein>
    <submittedName>
        <fullName evidence="6">Possible restriction modification enzyme</fullName>
    </submittedName>
</protein>
<accession>Q663Z3</accession>
<evidence type="ECO:0000256" key="4">
    <source>
        <dbReference type="SAM" id="Coils"/>
    </source>
</evidence>
<evidence type="ECO:0000313" key="6">
    <source>
        <dbReference type="EMBL" id="CAH23119.1"/>
    </source>
</evidence>
<dbReference type="AlphaFoldDB" id="Q663Z3"/>
<dbReference type="PANTHER" id="PTHR30408">
    <property type="entry name" value="TYPE-1 RESTRICTION ENZYME ECOKI SPECIFICITY PROTEIN"/>
    <property type="match status" value="1"/>
</dbReference>
<dbReference type="Proteomes" id="UP000001011">
    <property type="component" value="Chromosome"/>
</dbReference>
<dbReference type="PANTHER" id="PTHR30408:SF12">
    <property type="entry name" value="TYPE I RESTRICTION ENZYME MJAVIII SPECIFICITY SUBUNIT"/>
    <property type="match status" value="1"/>
</dbReference>
<evidence type="ECO:0000256" key="3">
    <source>
        <dbReference type="ARBA" id="ARBA00023125"/>
    </source>
</evidence>
<feature type="coiled-coil region" evidence="4">
    <location>
        <begin position="369"/>
        <end position="403"/>
    </location>
</feature>
<dbReference type="GeneID" id="49784121"/>
<keyword evidence="4" id="KW-0175">Coiled coil</keyword>
<dbReference type="Gene3D" id="3.90.220.20">
    <property type="entry name" value="DNA methylase specificity domains"/>
    <property type="match status" value="2"/>
</dbReference>
<dbReference type="EMBL" id="BX936398">
    <property type="protein sequence ID" value="CAH23119.1"/>
    <property type="molecule type" value="Genomic_DNA"/>
</dbReference>
<comment type="similarity">
    <text evidence="1">Belongs to the type-I restriction system S methylase family.</text>
</comment>
<dbReference type="GO" id="GO:0009307">
    <property type="term" value="P:DNA restriction-modification system"/>
    <property type="evidence" value="ECO:0007669"/>
    <property type="project" value="UniProtKB-KW"/>
</dbReference>
<dbReference type="RefSeq" id="WP_011193313.1">
    <property type="nucleotide sequence ID" value="NC_006155.1"/>
</dbReference>
<evidence type="ECO:0000256" key="1">
    <source>
        <dbReference type="ARBA" id="ARBA00010923"/>
    </source>
</evidence>
<dbReference type="InterPro" id="IPR052021">
    <property type="entry name" value="Type-I_RS_S_subunit"/>
</dbReference>
<dbReference type="Pfam" id="PF01420">
    <property type="entry name" value="Methylase_S"/>
    <property type="match status" value="2"/>
</dbReference>
<evidence type="ECO:0000313" key="7">
    <source>
        <dbReference type="Proteomes" id="UP000001011"/>
    </source>
</evidence>
<feature type="domain" description="Type I restriction modification DNA specificity" evidence="5">
    <location>
        <begin position="3"/>
        <end position="184"/>
    </location>
</feature>
<dbReference type="InterPro" id="IPR044946">
    <property type="entry name" value="Restrct_endonuc_typeI_TRD_sf"/>
</dbReference>
<proteinExistence type="inferred from homology"/>
<keyword evidence="3" id="KW-0238">DNA-binding</keyword>